<feature type="transmembrane region" description="Helical" evidence="8">
    <location>
        <begin position="98"/>
        <end position="118"/>
    </location>
</feature>
<feature type="transmembrane region" description="Helical" evidence="8">
    <location>
        <begin position="33"/>
        <end position="54"/>
    </location>
</feature>
<feature type="transmembrane region" description="Helical" evidence="8">
    <location>
        <begin position="160"/>
        <end position="180"/>
    </location>
</feature>
<organism evidence="9 10">
    <name type="scientific">Gordonia alkaliphila</name>
    <dbReference type="NCBI Taxonomy" id="1053547"/>
    <lineage>
        <taxon>Bacteria</taxon>
        <taxon>Bacillati</taxon>
        <taxon>Actinomycetota</taxon>
        <taxon>Actinomycetes</taxon>
        <taxon>Mycobacteriales</taxon>
        <taxon>Gordoniaceae</taxon>
        <taxon>Gordonia</taxon>
    </lineage>
</organism>
<reference evidence="10" key="1">
    <citation type="journal article" date="2019" name="Int. J. Syst. Evol. Microbiol.">
        <title>The Global Catalogue of Microorganisms (GCM) 10K type strain sequencing project: providing services to taxonomists for standard genome sequencing and annotation.</title>
        <authorList>
            <consortium name="The Broad Institute Genomics Platform"/>
            <consortium name="The Broad Institute Genome Sequencing Center for Infectious Disease"/>
            <person name="Wu L."/>
            <person name="Ma J."/>
        </authorList>
    </citation>
    <scope>NUCLEOTIDE SEQUENCE [LARGE SCALE GENOMIC DNA]</scope>
    <source>
        <strain evidence="10">JCM 18077</strain>
    </source>
</reference>
<dbReference type="InterPro" id="IPR002657">
    <property type="entry name" value="BilAc:Na_symport/Acr3"/>
</dbReference>
<dbReference type="InterPro" id="IPR038770">
    <property type="entry name" value="Na+/solute_symporter_sf"/>
</dbReference>
<dbReference type="Proteomes" id="UP001500822">
    <property type="component" value="Unassembled WGS sequence"/>
</dbReference>
<keyword evidence="6 8" id="KW-1133">Transmembrane helix</keyword>
<evidence type="ECO:0000256" key="7">
    <source>
        <dbReference type="ARBA" id="ARBA00023136"/>
    </source>
</evidence>
<evidence type="ECO:0000256" key="4">
    <source>
        <dbReference type="ARBA" id="ARBA00022475"/>
    </source>
</evidence>
<keyword evidence="5 8" id="KW-0812">Transmembrane</keyword>
<evidence type="ECO:0000256" key="5">
    <source>
        <dbReference type="ARBA" id="ARBA00022692"/>
    </source>
</evidence>
<dbReference type="InterPro" id="IPR004706">
    <property type="entry name" value="Arsenical-R_Acr3"/>
</dbReference>
<accession>A0ABP8Z942</accession>
<proteinExistence type="inferred from homology"/>
<gene>
    <name evidence="9" type="ORF">GCM10023217_19430</name>
</gene>
<dbReference type="PANTHER" id="PTHR43057">
    <property type="entry name" value="ARSENITE EFFLUX TRANSPORTER"/>
    <property type="match status" value="1"/>
</dbReference>
<feature type="transmembrane region" description="Helical" evidence="8">
    <location>
        <begin position="9"/>
        <end position="27"/>
    </location>
</feature>
<evidence type="ECO:0000256" key="2">
    <source>
        <dbReference type="ARBA" id="ARBA00010110"/>
    </source>
</evidence>
<feature type="transmembrane region" description="Helical" evidence="8">
    <location>
        <begin position="66"/>
        <end position="86"/>
    </location>
</feature>
<comment type="subcellular location">
    <subcellularLocation>
        <location evidence="1">Cell membrane</location>
        <topology evidence="1">Multi-pass membrane protein</topology>
    </subcellularLocation>
</comment>
<keyword evidence="3" id="KW-0813">Transport</keyword>
<comment type="similarity">
    <text evidence="2">Belongs to the arsenical resistance-3 (ACR3) (TC 2.A.59) family.</text>
</comment>
<evidence type="ECO:0000256" key="6">
    <source>
        <dbReference type="ARBA" id="ARBA00022989"/>
    </source>
</evidence>
<evidence type="ECO:0000313" key="10">
    <source>
        <dbReference type="Proteomes" id="UP001500822"/>
    </source>
</evidence>
<evidence type="ECO:0000313" key="9">
    <source>
        <dbReference type="EMBL" id="GAA4749288.1"/>
    </source>
</evidence>
<feature type="transmembrane region" description="Helical" evidence="8">
    <location>
        <begin position="284"/>
        <end position="310"/>
    </location>
</feature>
<evidence type="ECO:0000256" key="1">
    <source>
        <dbReference type="ARBA" id="ARBA00004651"/>
    </source>
</evidence>
<dbReference type="Pfam" id="PF01758">
    <property type="entry name" value="SBF"/>
    <property type="match status" value="1"/>
</dbReference>
<evidence type="ECO:0000256" key="3">
    <source>
        <dbReference type="ARBA" id="ARBA00022448"/>
    </source>
</evidence>
<name>A0ABP8Z942_9ACTN</name>
<dbReference type="Gene3D" id="1.20.1530.20">
    <property type="match status" value="1"/>
</dbReference>
<feature type="transmembrane region" description="Helical" evidence="8">
    <location>
        <begin position="192"/>
        <end position="214"/>
    </location>
</feature>
<keyword evidence="7 8" id="KW-0472">Membrane</keyword>
<dbReference type="EMBL" id="BAABIE010000008">
    <property type="protein sequence ID" value="GAA4749288.1"/>
    <property type="molecule type" value="Genomic_DNA"/>
</dbReference>
<comment type="caution">
    <text evidence="9">The sequence shown here is derived from an EMBL/GenBank/DDBJ whole genome shotgun (WGS) entry which is preliminary data.</text>
</comment>
<evidence type="ECO:0000256" key="8">
    <source>
        <dbReference type="SAM" id="Phobius"/>
    </source>
</evidence>
<keyword evidence="4" id="KW-1003">Cell membrane</keyword>
<dbReference type="PANTHER" id="PTHR43057:SF1">
    <property type="entry name" value="ARSENICAL-RESISTANCE PROTEIN 3"/>
    <property type="match status" value="1"/>
</dbReference>
<feature type="transmembrane region" description="Helical" evidence="8">
    <location>
        <begin position="125"/>
        <end position="148"/>
    </location>
</feature>
<sequence>MAALERHQVACYLGALATAMLVGVVLPGQSVHLGGAITPLLAALLFVTFLQVPVAQLVRRPPAGRFLPTILLLNFVVVPVLVAALFPLLPDERAVELGVLLVLLCPCVDYVIVFAGLAGGDAARLLAATPVLLVLQMLALPLYLWLFLGADLASVVDPWPFLQAFGALIVAPLALAWAAQWWSGRAAAGRRVVGAATAAMVPLMAAVLFVVVASQVPHLDGRAGRWWSVAAVYVLFIAVMAVVGGLASRRAGLDTGERRAAIFAGVTRNSLVVLPLALALPDAFAATAAAVVLLQTLVELVAMVTMVRLVPRWVR</sequence>
<protein>
    <submittedName>
        <fullName evidence="9">Arsenic resistance protein</fullName>
    </submittedName>
</protein>
<keyword evidence="10" id="KW-1185">Reference proteome</keyword>
<feature type="transmembrane region" description="Helical" evidence="8">
    <location>
        <begin position="260"/>
        <end position="278"/>
    </location>
</feature>
<dbReference type="RefSeq" id="WP_345313338.1">
    <property type="nucleotide sequence ID" value="NZ_BAABIE010000008.1"/>
</dbReference>
<feature type="transmembrane region" description="Helical" evidence="8">
    <location>
        <begin position="226"/>
        <end position="248"/>
    </location>
</feature>